<evidence type="ECO:0000313" key="2">
    <source>
        <dbReference type="EMBL" id="VCU10626.1"/>
    </source>
</evidence>
<evidence type="ECO:0000313" key="3">
    <source>
        <dbReference type="Proteomes" id="UP000289200"/>
    </source>
</evidence>
<dbReference type="InterPro" id="IPR036457">
    <property type="entry name" value="PPM-type-like_dom_sf"/>
</dbReference>
<dbReference type="OrthoDB" id="479131at2"/>
<accession>A0A3S4FEY7</accession>
<feature type="domain" description="PPM-type phosphatase" evidence="1">
    <location>
        <begin position="1"/>
        <end position="189"/>
    </location>
</feature>
<dbReference type="Pfam" id="PF07228">
    <property type="entry name" value="SpoIIE"/>
    <property type="match status" value="1"/>
</dbReference>
<dbReference type="Proteomes" id="UP000289200">
    <property type="component" value="Unassembled WGS sequence"/>
</dbReference>
<gene>
    <name evidence="2" type="ORF">RHODGE_RHODGE_03828</name>
</gene>
<dbReference type="PANTHER" id="PTHR35801">
    <property type="entry name" value="PHOSPHOSERINE PHOSPHATASE RSBX"/>
    <property type="match status" value="1"/>
</dbReference>
<proteinExistence type="predicted"/>
<protein>
    <recommendedName>
        <fullName evidence="1">PPM-type phosphatase domain-containing protein</fullName>
    </recommendedName>
</protein>
<reference evidence="3" key="1">
    <citation type="submission" date="2018-10" db="EMBL/GenBank/DDBJ databases">
        <authorList>
            <person name="Peiro R."/>
            <person name="Begona"/>
            <person name="Cbmso G."/>
            <person name="Lopez M."/>
            <person name="Gonzalez S."/>
            <person name="Sacristan E."/>
            <person name="Castillo E."/>
        </authorList>
    </citation>
    <scope>NUCLEOTIDE SEQUENCE [LARGE SCALE GENOMIC DNA]</scope>
</reference>
<sequence>MIVGGARRALGGETWCGDAWGWRRVGAVDRIALVDGLGHGREAAAAADAALAAFATVDDGDPEQILRRMDEAARTTRGAAVVVACIEPAMRRLVVAGVGNVRAVLFGRRRVHIESVPGIVGTGIRAPRPLVLDWSDRDLLVMWTDGVATGLDIDRSLLRLKHEPDAVARQLLADYATGTDDAAVVCALLTGASP</sequence>
<name>A0A3S4FEY7_9BRAD</name>
<dbReference type="SUPFAM" id="SSF81606">
    <property type="entry name" value="PP2C-like"/>
    <property type="match status" value="1"/>
</dbReference>
<evidence type="ECO:0000259" key="1">
    <source>
        <dbReference type="SMART" id="SM00331"/>
    </source>
</evidence>
<dbReference type="EMBL" id="UWOC01000174">
    <property type="protein sequence ID" value="VCU10626.1"/>
    <property type="molecule type" value="Genomic_DNA"/>
</dbReference>
<dbReference type="PANTHER" id="PTHR35801:SF1">
    <property type="entry name" value="PHOSPHOSERINE PHOSPHATASE RSBX"/>
    <property type="match status" value="1"/>
</dbReference>
<dbReference type="SMART" id="SM00331">
    <property type="entry name" value="PP2C_SIG"/>
    <property type="match status" value="1"/>
</dbReference>
<dbReference type="InterPro" id="IPR001932">
    <property type="entry name" value="PPM-type_phosphatase-like_dom"/>
</dbReference>
<dbReference type="InterPro" id="IPR039248">
    <property type="entry name" value="Ptase_RsbX"/>
</dbReference>
<dbReference type="Gene3D" id="3.60.40.10">
    <property type="entry name" value="PPM-type phosphatase domain"/>
    <property type="match status" value="1"/>
</dbReference>
<keyword evidence="3" id="KW-1185">Reference proteome</keyword>
<organism evidence="2 3">
    <name type="scientific">Rhodoplanes serenus</name>
    <dbReference type="NCBI Taxonomy" id="200615"/>
    <lineage>
        <taxon>Bacteria</taxon>
        <taxon>Pseudomonadati</taxon>
        <taxon>Pseudomonadota</taxon>
        <taxon>Alphaproteobacteria</taxon>
        <taxon>Hyphomicrobiales</taxon>
        <taxon>Nitrobacteraceae</taxon>
        <taxon>Rhodoplanes</taxon>
    </lineage>
</organism>
<dbReference type="AlphaFoldDB" id="A0A3S4FEY7"/>
<comment type="caution">
    <text evidence="2">The sequence shown here is derived from an EMBL/GenBank/DDBJ whole genome shotgun (WGS) entry which is preliminary data.</text>
</comment>